<feature type="transmembrane region" description="Helical" evidence="1">
    <location>
        <begin position="524"/>
        <end position="545"/>
    </location>
</feature>
<dbReference type="Proteomes" id="UP001499924">
    <property type="component" value="Unassembled WGS sequence"/>
</dbReference>
<keyword evidence="1" id="KW-0472">Membrane</keyword>
<name>A0ABP6PP19_9ACTN</name>
<organism evidence="2 3">
    <name type="scientific">Blastococcus jejuensis</name>
    <dbReference type="NCBI Taxonomy" id="351224"/>
    <lineage>
        <taxon>Bacteria</taxon>
        <taxon>Bacillati</taxon>
        <taxon>Actinomycetota</taxon>
        <taxon>Actinomycetes</taxon>
        <taxon>Geodermatophilales</taxon>
        <taxon>Geodermatophilaceae</taxon>
        <taxon>Blastococcus</taxon>
    </lineage>
</organism>
<accession>A0ABP6PP19</accession>
<keyword evidence="3" id="KW-1185">Reference proteome</keyword>
<feature type="transmembrane region" description="Helical" evidence="1">
    <location>
        <begin position="473"/>
        <end position="497"/>
    </location>
</feature>
<dbReference type="EMBL" id="BAAAVV010000020">
    <property type="protein sequence ID" value="GAA3184651.1"/>
    <property type="molecule type" value="Genomic_DNA"/>
</dbReference>
<feature type="transmembrane region" description="Helical" evidence="1">
    <location>
        <begin position="765"/>
        <end position="787"/>
    </location>
</feature>
<feature type="transmembrane region" description="Helical" evidence="1">
    <location>
        <begin position="859"/>
        <end position="880"/>
    </location>
</feature>
<evidence type="ECO:0000313" key="2">
    <source>
        <dbReference type="EMBL" id="GAA3184651.1"/>
    </source>
</evidence>
<comment type="caution">
    <text evidence="2">The sequence shown here is derived from an EMBL/GenBank/DDBJ whole genome shotgun (WGS) entry which is preliminary data.</text>
</comment>
<protein>
    <recommendedName>
        <fullName evidence="4">ABC transport system permease protein</fullName>
    </recommendedName>
</protein>
<keyword evidence="1" id="KW-1133">Transmembrane helix</keyword>
<feature type="transmembrane region" description="Helical" evidence="1">
    <location>
        <begin position="314"/>
        <end position="335"/>
    </location>
</feature>
<reference evidence="3" key="1">
    <citation type="journal article" date="2019" name="Int. J. Syst. Evol. Microbiol.">
        <title>The Global Catalogue of Microorganisms (GCM) 10K type strain sequencing project: providing services to taxonomists for standard genome sequencing and annotation.</title>
        <authorList>
            <consortium name="The Broad Institute Genomics Platform"/>
            <consortium name="The Broad Institute Genome Sequencing Center for Infectious Disease"/>
            <person name="Wu L."/>
            <person name="Ma J."/>
        </authorList>
    </citation>
    <scope>NUCLEOTIDE SEQUENCE [LARGE SCALE GENOMIC DNA]</scope>
    <source>
        <strain evidence="3">JCM 15614</strain>
    </source>
</reference>
<proteinExistence type="predicted"/>
<evidence type="ECO:0000256" key="1">
    <source>
        <dbReference type="SAM" id="Phobius"/>
    </source>
</evidence>
<feature type="transmembrane region" description="Helical" evidence="1">
    <location>
        <begin position="403"/>
        <end position="424"/>
    </location>
</feature>
<keyword evidence="1" id="KW-0812">Transmembrane</keyword>
<feature type="transmembrane region" description="Helical" evidence="1">
    <location>
        <begin position="808"/>
        <end position="839"/>
    </location>
</feature>
<evidence type="ECO:0008006" key="4">
    <source>
        <dbReference type="Google" id="ProtNLM"/>
    </source>
</evidence>
<feature type="transmembrane region" description="Helical" evidence="1">
    <location>
        <begin position="366"/>
        <end position="383"/>
    </location>
</feature>
<feature type="transmembrane region" description="Helical" evidence="1">
    <location>
        <begin position="21"/>
        <end position="44"/>
    </location>
</feature>
<evidence type="ECO:0000313" key="3">
    <source>
        <dbReference type="Proteomes" id="UP001499924"/>
    </source>
</evidence>
<gene>
    <name evidence="2" type="ORF">GCM10010531_43550</name>
</gene>
<feature type="transmembrane region" description="Helical" evidence="1">
    <location>
        <begin position="444"/>
        <end position="461"/>
    </location>
</feature>
<sequence length="897" mass="91854">MRRPQRSLLRRLRIRLIPLPGQAIGLAVLVAVLAAALVSAPLMIASAERGAWDLEQQRLDGTQLGTTLSSSTIAGRQVSSDGRVVRVAEFDAAIAAAAAQAGLPEPVGYGLFRDPLLARSATGAAIAQVTYRTGAEEHLEIVAGAPSDTGVLVPTEFAAALGVAPGGTISLSGERGEPVLVPVSGTYTTPTLPMDPYWRSYGFLFLPTLGPTGDLVYPPAALVAPRDLALDVAAATFEDLFLEWFLPLDPGLPVAEARATVARVERLQAAMAAPESPVTALITDEGYPRPTPRTVLPGALADVDATVDLLSPPVTAVGVGGGLAALALVGAWAGHRTRRREDELRSLVARGLSPARAAGDAARESLLPVVAGLVAGGATGWFVVSRFGPSPDLPAGVATRSGIVLAIGGLAALAVVAAVTAVLVTRMDSVGRGQAAHLLGRIPWLPVTAALAVVATVPLVTGTPDPDGGGIDVLTLMVPLLITVVVAGAVTAALPWIGRRADARLRRLPTGVFLALRRVLAGQAAARLVVVTTALTLGLVVYAGALADSTNRTIAAKASVATGSDVVVPLPRVAVAPGGLPSTATIVGTEGDARIVPGDLDADLVAVRPGDIPGVVRWNDELAEQPLEELMAALTGYDGDRVPVLLAGSVSDTLLEGTGNELTVDFGYYAMPVEVVGRAVAFPGQSARQPLLVADWDRYTAALQAVGRDADLVLTREVWARGSVAEVLDALAAVGVDRPAEDDVETAADFATRPGLHAQTWSLGYLRAVALAAGVLGLVGVAMHAVSQQRRRTVSALLLRRMGMGRRAADATAGLEIGLLGGLAALVAVAVALPSSVLVLRLLDPVPSLQPGTLFDVPWASIAAVAGGVVLVTAVSALLVGRTARRATGGQVMRDAA</sequence>